<proteinExistence type="predicted"/>
<keyword evidence="2" id="KW-1185">Reference proteome</keyword>
<protein>
    <submittedName>
        <fullName evidence="1">Uncharacterized protein</fullName>
    </submittedName>
</protein>
<gene>
    <name evidence="1" type="ORF">HOLleu_12645</name>
</gene>
<evidence type="ECO:0000313" key="2">
    <source>
        <dbReference type="Proteomes" id="UP001152320"/>
    </source>
</evidence>
<evidence type="ECO:0000313" key="1">
    <source>
        <dbReference type="EMBL" id="KAJ8041742.1"/>
    </source>
</evidence>
<dbReference type="AlphaFoldDB" id="A0A9Q1HA97"/>
<organism evidence="1 2">
    <name type="scientific">Holothuria leucospilota</name>
    <name type="common">Black long sea cucumber</name>
    <name type="synonym">Mertensiothuria leucospilota</name>
    <dbReference type="NCBI Taxonomy" id="206669"/>
    <lineage>
        <taxon>Eukaryota</taxon>
        <taxon>Metazoa</taxon>
        <taxon>Echinodermata</taxon>
        <taxon>Eleutherozoa</taxon>
        <taxon>Echinozoa</taxon>
        <taxon>Holothuroidea</taxon>
        <taxon>Aspidochirotacea</taxon>
        <taxon>Aspidochirotida</taxon>
        <taxon>Holothuriidae</taxon>
        <taxon>Holothuria</taxon>
    </lineage>
</organism>
<reference evidence="1" key="1">
    <citation type="submission" date="2021-10" db="EMBL/GenBank/DDBJ databases">
        <title>Tropical sea cucumber genome reveals ecological adaptation and Cuvierian tubules defense mechanism.</title>
        <authorList>
            <person name="Chen T."/>
        </authorList>
    </citation>
    <scope>NUCLEOTIDE SEQUENCE</scope>
    <source>
        <strain evidence="1">Nanhai2018</strain>
        <tissue evidence="1">Muscle</tissue>
    </source>
</reference>
<dbReference type="Proteomes" id="UP001152320">
    <property type="component" value="Chromosome 5"/>
</dbReference>
<accession>A0A9Q1HA97</accession>
<name>A0A9Q1HA97_HOLLE</name>
<comment type="caution">
    <text evidence="1">The sequence shown here is derived from an EMBL/GenBank/DDBJ whole genome shotgun (WGS) entry which is preliminary data.</text>
</comment>
<sequence length="97" mass="10492">MVYIPSNEIPSRFCLFLGSELADLCERNRGRGICQTSAVAWAKSQGGGEGGMEKLLLTKPHVVVTISLGTDSTSDFISVNVRSAWKTSPTRYTPALD</sequence>
<dbReference type="EMBL" id="JAIZAY010000005">
    <property type="protein sequence ID" value="KAJ8041742.1"/>
    <property type="molecule type" value="Genomic_DNA"/>
</dbReference>